<evidence type="ECO:0000313" key="5">
    <source>
        <dbReference type="EMBL" id="RKP27129.1"/>
    </source>
</evidence>
<dbReference type="InterPro" id="IPR016130">
    <property type="entry name" value="Tyr_Pase_AS"/>
</dbReference>
<feature type="binding site" evidence="2">
    <location>
        <begin position="506"/>
        <end position="512"/>
    </location>
    <ligand>
        <name>substrate</name>
    </ligand>
</feature>
<dbReference type="GO" id="GO:0005737">
    <property type="term" value="C:cytoplasm"/>
    <property type="evidence" value="ECO:0007669"/>
    <property type="project" value="TreeGrafter"/>
</dbReference>
<feature type="domain" description="Myotubularin phosphatase" evidence="4">
    <location>
        <begin position="279"/>
        <end position="680"/>
    </location>
</feature>
<protein>
    <submittedName>
        <fullName evidence="5">Protein-tyrosine phosphatase-like protein</fullName>
    </submittedName>
</protein>
<organism evidence="5 6">
    <name type="scientific">Syncephalis pseudoplumigaleata</name>
    <dbReference type="NCBI Taxonomy" id="1712513"/>
    <lineage>
        <taxon>Eukaryota</taxon>
        <taxon>Fungi</taxon>
        <taxon>Fungi incertae sedis</taxon>
        <taxon>Zoopagomycota</taxon>
        <taxon>Zoopagomycotina</taxon>
        <taxon>Zoopagomycetes</taxon>
        <taxon>Zoopagales</taxon>
        <taxon>Piptocephalidaceae</taxon>
        <taxon>Syncephalis</taxon>
    </lineage>
</organism>
<keyword evidence="6" id="KW-1185">Reference proteome</keyword>
<gene>
    <name evidence="5" type="ORF">SYNPS1DRAFT_27206</name>
</gene>
<dbReference type="EMBL" id="KZ989264">
    <property type="protein sequence ID" value="RKP27129.1"/>
    <property type="molecule type" value="Genomic_DNA"/>
</dbReference>
<accession>A0A4V1J230</accession>
<dbReference type="PROSITE" id="PS51339">
    <property type="entry name" value="PPASE_MYOTUBULARIN"/>
    <property type="match status" value="1"/>
</dbReference>
<evidence type="ECO:0000259" key="4">
    <source>
        <dbReference type="PROSITE" id="PS51339"/>
    </source>
</evidence>
<sequence>MPMGAHRPAATAAAFGTASECIGTVPNSLLRDPFLPPPPSSLPRGLRLLQGEAVRCMVPPGCAILSQSIGEASPIEPKGDQPLEETDAVETICLLTNYRLYFQASTFPSAMHIPHTAVARVEVGTTHCALSLRFDARRYAIFFQDYVSATTGVCTPARECCRVFCSTLLHAVDPIEGTSGIFAFEHGESIRLDPSTAAAAMAATDPMLDIQTELFDIWQSAQFPTDQDAIDAGSDGVHEETVSTATTATDNDDEDEDEDDDLEPLSLSDARRREHLLGWHGGYDIHKEMKRTRLDAPGSCWQVEAANDTFDLSPSYPPRLILPTAGLPDATRRTFHAKLAAYRTRGRFPAVTWKNPRGHHIMMRAAQPLVGFLGARGPEDEWVVRECVRGAQRECGASVPFCILDARSYAAALSNGYAGGGYEKTDNYPAGTTINFLSLPNVHAVASAHAALLRSAATVASSRNWCYAPDAIAWMQHSTDLLEAAGGNDGVVAKMVVDDACVLIHCTDGWDRTTQLAALAQIMMDPYFRTLKGLRVVIEKDWVQFGHPFHARSQHAFTARYAHAPPPVASPVFLLFLTSLRQLLLQHPTAFEYNDKLLWCLAKVAAGYGPFTDFVCDSEAQRRRLNMRQRTRSVWQWIYEHRGWFLNPTYSLRRLSADWKDDVIRPDFSSHGASLWLDYYFPSPVYCRMLEALVSDIPANDAALVGDPSLQNGSAQFHQTWLFIKRRRRRLAASAFNRWRSQCGWKTSPWTSLLSMTSLASDDYCTLTRDSKGHSDDDRLHADHHHHHHRRCNVMNEEEEGEEEEGSSSGSSRGDSSDDSTLTHVTARSGGIGRPHDIASSWVEIPHCAMDQEPTPSPPTDGVRCHWKRASGAVVLWEEDVFAPDRPPKDGQVEWDENVFGPAAAMAMAEDMVV</sequence>
<feature type="active site" description="Phosphocysteine intermediate" evidence="1">
    <location>
        <position position="506"/>
    </location>
</feature>
<evidence type="ECO:0000256" key="1">
    <source>
        <dbReference type="PIRSR" id="PIRSR630564-1"/>
    </source>
</evidence>
<feature type="region of interest" description="Disordered" evidence="3">
    <location>
        <begin position="772"/>
        <end position="837"/>
    </location>
</feature>
<dbReference type="GO" id="GO:0004438">
    <property type="term" value="F:phosphatidylinositol-3-phosphate phosphatase activity"/>
    <property type="evidence" value="ECO:0007669"/>
    <property type="project" value="TreeGrafter"/>
</dbReference>
<dbReference type="PANTHER" id="PTHR10807:SF128">
    <property type="entry name" value="PHOSPHATIDYLINOSITOL-3,5-BISPHOSPHATE 3-PHOSPHATASE"/>
    <property type="match status" value="1"/>
</dbReference>
<feature type="compositionally biased region" description="Basic and acidic residues" evidence="3">
    <location>
        <begin position="772"/>
        <end position="781"/>
    </location>
</feature>
<dbReference type="PROSITE" id="PS00383">
    <property type="entry name" value="TYR_PHOSPHATASE_1"/>
    <property type="match status" value="1"/>
</dbReference>
<evidence type="ECO:0000256" key="2">
    <source>
        <dbReference type="PIRSR" id="PIRSR630564-2"/>
    </source>
</evidence>
<feature type="compositionally biased region" description="Basic residues" evidence="3">
    <location>
        <begin position="782"/>
        <end position="792"/>
    </location>
</feature>
<feature type="compositionally biased region" description="Acidic residues" evidence="3">
    <location>
        <begin position="250"/>
        <end position="263"/>
    </location>
</feature>
<dbReference type="SUPFAM" id="SSF52799">
    <property type="entry name" value="(Phosphotyrosine protein) phosphatases II"/>
    <property type="match status" value="1"/>
</dbReference>
<dbReference type="Proteomes" id="UP000278143">
    <property type="component" value="Unassembled WGS sequence"/>
</dbReference>
<evidence type="ECO:0000256" key="3">
    <source>
        <dbReference type="SAM" id="MobiDB-lite"/>
    </source>
</evidence>
<reference evidence="6" key="1">
    <citation type="journal article" date="2018" name="Nat. Microbiol.">
        <title>Leveraging single-cell genomics to expand the fungal tree of life.</title>
        <authorList>
            <person name="Ahrendt S.R."/>
            <person name="Quandt C.A."/>
            <person name="Ciobanu D."/>
            <person name="Clum A."/>
            <person name="Salamov A."/>
            <person name="Andreopoulos B."/>
            <person name="Cheng J.F."/>
            <person name="Woyke T."/>
            <person name="Pelin A."/>
            <person name="Henrissat B."/>
            <person name="Reynolds N.K."/>
            <person name="Benny G.L."/>
            <person name="Smith M.E."/>
            <person name="James T.Y."/>
            <person name="Grigoriev I.V."/>
        </authorList>
    </citation>
    <scope>NUCLEOTIDE SEQUENCE [LARGE SCALE GENOMIC DNA]</scope>
    <source>
        <strain evidence="6">Benny S71-1</strain>
    </source>
</reference>
<dbReference type="InterPro" id="IPR029021">
    <property type="entry name" value="Prot-tyrosine_phosphatase-like"/>
</dbReference>
<proteinExistence type="predicted"/>
<feature type="compositionally biased region" description="Acidic residues" evidence="3">
    <location>
        <begin position="796"/>
        <end position="806"/>
    </location>
</feature>
<dbReference type="AlphaFoldDB" id="A0A4V1J230"/>
<evidence type="ECO:0000313" key="6">
    <source>
        <dbReference type="Proteomes" id="UP000278143"/>
    </source>
</evidence>
<dbReference type="GO" id="GO:0046856">
    <property type="term" value="P:phosphatidylinositol dephosphorylation"/>
    <property type="evidence" value="ECO:0007669"/>
    <property type="project" value="TreeGrafter"/>
</dbReference>
<dbReference type="PANTHER" id="PTHR10807">
    <property type="entry name" value="MYOTUBULARIN-RELATED"/>
    <property type="match status" value="1"/>
</dbReference>
<dbReference type="InterPro" id="IPR010569">
    <property type="entry name" value="Myotubularin-like_Pase_dom"/>
</dbReference>
<dbReference type="InterPro" id="IPR030564">
    <property type="entry name" value="Myotubularin"/>
</dbReference>
<name>A0A4V1J230_9FUNG</name>
<dbReference type="OrthoDB" id="271628at2759"/>
<feature type="region of interest" description="Disordered" evidence="3">
    <location>
        <begin position="228"/>
        <end position="266"/>
    </location>
</feature>
<dbReference type="GO" id="GO:0016020">
    <property type="term" value="C:membrane"/>
    <property type="evidence" value="ECO:0007669"/>
    <property type="project" value="TreeGrafter"/>
</dbReference>
<dbReference type="Pfam" id="PF06602">
    <property type="entry name" value="Myotub-related"/>
    <property type="match status" value="1"/>
</dbReference>